<feature type="transmembrane region" description="Helical" evidence="5">
    <location>
        <begin position="36"/>
        <end position="58"/>
    </location>
</feature>
<dbReference type="Gene3D" id="1.20.1740.10">
    <property type="entry name" value="Amino acid/polyamine transporter I"/>
    <property type="match status" value="1"/>
</dbReference>
<proteinExistence type="predicted"/>
<dbReference type="GO" id="GO:0016020">
    <property type="term" value="C:membrane"/>
    <property type="evidence" value="ECO:0007669"/>
    <property type="project" value="UniProtKB-SubCell"/>
</dbReference>
<feature type="transmembrane region" description="Helical" evidence="5">
    <location>
        <begin position="414"/>
        <end position="439"/>
    </location>
</feature>
<sequence>MTALERAIARPDPVRDFGSRSPLHGLDRRSVGFVDVLAQSVAAVAPAAAATTVVLLVAGISPSATVLSILLAGVLSFLVARTITQFARRFAVAGSTYTYTARGLGAGAGLASGAAILVGYGAIAMFALFGGAYYLTFLLGEIFPGTSGPVVTAFVLLAEAGFVALVLVRGIRVSSRIALVVEVISVTLIVVMLIILLVQIGPIDPAVLVPAVGEWSPAAIAAGSVIALTAFVGFESSATLGVEARSPLRTVPRAIVWTVILSGGLYLVASVAQVAGFAAMGENLAESASPINELAAAYGMGGWAILADAGIAASFLACAIGSTTALTRVLFTMGRDGVLPRVAGRTHRRFGTPIGAIWLSLPVITIAPLLLTVAGIEIRDAMHVTIALGGVGYIVAYILVCVSAPVFLRRIGELTLSAAVVAGVSAIALTGALIAFLVVDAASGSLAIWIVLFVALVAGVIITMRIRDDRRSLDGIGAYDEPVASQVLGGVARDGRATDD</sequence>
<feature type="transmembrane region" description="Helical" evidence="5">
    <location>
        <begin position="352"/>
        <end position="376"/>
    </location>
</feature>
<dbReference type="Proteomes" id="UP000526083">
    <property type="component" value="Unassembled WGS sequence"/>
</dbReference>
<evidence type="ECO:0000313" key="7">
    <source>
        <dbReference type="EMBL" id="MBA8815508.1"/>
    </source>
</evidence>
<evidence type="ECO:0000313" key="8">
    <source>
        <dbReference type="Proteomes" id="UP000526083"/>
    </source>
</evidence>
<accession>A0A7W3JMG0</accession>
<reference evidence="7 8" key="1">
    <citation type="submission" date="2020-07" db="EMBL/GenBank/DDBJ databases">
        <title>Sequencing the genomes of 1000 actinobacteria strains.</title>
        <authorList>
            <person name="Klenk H.-P."/>
        </authorList>
    </citation>
    <scope>NUCLEOTIDE SEQUENCE [LARGE SCALE GENOMIC DNA]</scope>
    <source>
        <strain evidence="7 8">DSM 27576</strain>
    </source>
</reference>
<evidence type="ECO:0000256" key="4">
    <source>
        <dbReference type="ARBA" id="ARBA00023136"/>
    </source>
</evidence>
<keyword evidence="4 5" id="KW-0472">Membrane</keyword>
<dbReference type="InterPro" id="IPR050367">
    <property type="entry name" value="APC_superfamily"/>
</dbReference>
<comment type="subcellular location">
    <subcellularLocation>
        <location evidence="1">Membrane</location>
        <topology evidence="1">Multi-pass membrane protein</topology>
    </subcellularLocation>
</comment>
<keyword evidence="3 5" id="KW-1133">Transmembrane helix</keyword>
<dbReference type="PIRSF" id="PIRSF006060">
    <property type="entry name" value="AA_transporter"/>
    <property type="match status" value="1"/>
</dbReference>
<feature type="transmembrane region" description="Helical" evidence="5">
    <location>
        <begin position="254"/>
        <end position="280"/>
    </location>
</feature>
<feature type="transmembrane region" description="Helical" evidence="5">
    <location>
        <begin position="218"/>
        <end position="242"/>
    </location>
</feature>
<feature type="transmembrane region" description="Helical" evidence="5">
    <location>
        <begin position="177"/>
        <end position="198"/>
    </location>
</feature>
<feature type="transmembrane region" description="Helical" evidence="5">
    <location>
        <begin position="64"/>
        <end position="83"/>
    </location>
</feature>
<keyword evidence="8" id="KW-1185">Reference proteome</keyword>
<evidence type="ECO:0000256" key="2">
    <source>
        <dbReference type="ARBA" id="ARBA00022692"/>
    </source>
</evidence>
<organism evidence="7 8">
    <name type="scientific">Microbacterium halimionae</name>
    <dbReference type="NCBI Taxonomy" id="1526413"/>
    <lineage>
        <taxon>Bacteria</taxon>
        <taxon>Bacillati</taxon>
        <taxon>Actinomycetota</taxon>
        <taxon>Actinomycetes</taxon>
        <taxon>Micrococcales</taxon>
        <taxon>Microbacteriaceae</taxon>
        <taxon>Microbacterium</taxon>
    </lineage>
</organism>
<dbReference type="RefSeq" id="WP_167048395.1">
    <property type="nucleotide sequence ID" value="NZ_JAAOZB010000002.1"/>
</dbReference>
<feature type="transmembrane region" description="Helical" evidence="5">
    <location>
        <begin position="382"/>
        <end position="407"/>
    </location>
</feature>
<dbReference type="AlphaFoldDB" id="A0A7W3JMG0"/>
<dbReference type="InterPro" id="IPR004841">
    <property type="entry name" value="AA-permease/SLC12A_dom"/>
</dbReference>
<feature type="domain" description="Amino acid permease/ SLC12A" evidence="6">
    <location>
        <begin position="36"/>
        <end position="438"/>
    </location>
</feature>
<evidence type="ECO:0000256" key="5">
    <source>
        <dbReference type="SAM" id="Phobius"/>
    </source>
</evidence>
<evidence type="ECO:0000259" key="6">
    <source>
        <dbReference type="Pfam" id="PF00324"/>
    </source>
</evidence>
<feature type="transmembrane region" description="Helical" evidence="5">
    <location>
        <begin position="104"/>
        <end position="129"/>
    </location>
</feature>
<feature type="transmembrane region" description="Helical" evidence="5">
    <location>
        <begin position="445"/>
        <end position="464"/>
    </location>
</feature>
<keyword evidence="2 5" id="KW-0812">Transmembrane</keyword>
<protein>
    <submittedName>
        <fullName evidence="7">Amino acid transporter</fullName>
    </submittedName>
</protein>
<dbReference type="GO" id="GO:0055085">
    <property type="term" value="P:transmembrane transport"/>
    <property type="evidence" value="ECO:0007669"/>
    <property type="project" value="InterPro"/>
</dbReference>
<dbReference type="PANTHER" id="PTHR42770:SF7">
    <property type="entry name" value="MEMBRANE PROTEIN"/>
    <property type="match status" value="1"/>
</dbReference>
<dbReference type="PANTHER" id="PTHR42770">
    <property type="entry name" value="AMINO ACID TRANSPORTER-RELATED"/>
    <property type="match status" value="1"/>
</dbReference>
<evidence type="ECO:0000256" key="3">
    <source>
        <dbReference type="ARBA" id="ARBA00022989"/>
    </source>
</evidence>
<name>A0A7W3JMG0_9MICO</name>
<dbReference type="Pfam" id="PF00324">
    <property type="entry name" value="AA_permease"/>
    <property type="match status" value="1"/>
</dbReference>
<feature type="transmembrane region" description="Helical" evidence="5">
    <location>
        <begin position="300"/>
        <end position="331"/>
    </location>
</feature>
<dbReference type="EMBL" id="JACGWY010000001">
    <property type="protein sequence ID" value="MBA8815508.1"/>
    <property type="molecule type" value="Genomic_DNA"/>
</dbReference>
<evidence type="ECO:0000256" key="1">
    <source>
        <dbReference type="ARBA" id="ARBA00004141"/>
    </source>
</evidence>
<feature type="transmembrane region" description="Helical" evidence="5">
    <location>
        <begin position="149"/>
        <end position="168"/>
    </location>
</feature>
<gene>
    <name evidence="7" type="ORF">FHX48_000560</name>
</gene>
<comment type="caution">
    <text evidence="7">The sequence shown here is derived from an EMBL/GenBank/DDBJ whole genome shotgun (WGS) entry which is preliminary data.</text>
</comment>